<comment type="caution">
    <text evidence="2">The sequence shown here is derived from an EMBL/GenBank/DDBJ whole genome shotgun (WGS) entry which is preliminary data.</text>
</comment>
<feature type="region of interest" description="Disordered" evidence="1">
    <location>
        <begin position="188"/>
        <end position="219"/>
    </location>
</feature>
<protein>
    <submittedName>
        <fullName evidence="2">Uncharacterized protein</fullName>
    </submittedName>
</protein>
<organism evidence="2 3">
    <name type="scientific">Elysia crispata</name>
    <name type="common">lettuce slug</name>
    <dbReference type="NCBI Taxonomy" id="231223"/>
    <lineage>
        <taxon>Eukaryota</taxon>
        <taxon>Metazoa</taxon>
        <taxon>Spiralia</taxon>
        <taxon>Lophotrochozoa</taxon>
        <taxon>Mollusca</taxon>
        <taxon>Gastropoda</taxon>
        <taxon>Heterobranchia</taxon>
        <taxon>Euthyneura</taxon>
        <taxon>Panpulmonata</taxon>
        <taxon>Sacoglossa</taxon>
        <taxon>Placobranchoidea</taxon>
        <taxon>Plakobranchidae</taxon>
        <taxon>Elysia</taxon>
    </lineage>
</organism>
<accession>A0AAE1ASN6</accession>
<sequence>MRMLFEKKEKLVTSDLRRSQTVLLNKLERLQRKQESINAGKALEPDTRLTQRRYSTSFVSFDRLSSPTRKMRREIGTHHMRRSSGNESDMDVLDISRETSNLPSPRCEKSFIRNRNSGNSSRTVSPDMKEARRLSFVAQEETSRKALEKLDVLVNEHKRRATIATGAFHPEGLLPSASDIARPAEIAKRSISTEEEDNFLRDRSDDSEAQSEVHFNDRH</sequence>
<proteinExistence type="predicted"/>
<dbReference type="EMBL" id="JAWDGP010001278">
    <property type="protein sequence ID" value="KAK3793158.1"/>
    <property type="molecule type" value="Genomic_DNA"/>
</dbReference>
<gene>
    <name evidence="2" type="ORF">RRG08_024989</name>
</gene>
<evidence type="ECO:0000256" key="1">
    <source>
        <dbReference type="SAM" id="MobiDB-lite"/>
    </source>
</evidence>
<feature type="compositionally biased region" description="Basic and acidic residues" evidence="1">
    <location>
        <begin position="188"/>
        <end position="206"/>
    </location>
</feature>
<keyword evidence="3" id="KW-1185">Reference proteome</keyword>
<dbReference type="AlphaFoldDB" id="A0AAE1ASN6"/>
<reference evidence="2" key="1">
    <citation type="journal article" date="2023" name="G3 (Bethesda)">
        <title>A reference genome for the long-term kleptoplast-retaining sea slug Elysia crispata morphotype clarki.</title>
        <authorList>
            <person name="Eastman K.E."/>
            <person name="Pendleton A.L."/>
            <person name="Shaikh M.A."/>
            <person name="Suttiyut T."/>
            <person name="Ogas R."/>
            <person name="Tomko P."/>
            <person name="Gavelis G."/>
            <person name="Widhalm J.R."/>
            <person name="Wisecaver J.H."/>
        </authorList>
    </citation>
    <scope>NUCLEOTIDE SEQUENCE</scope>
    <source>
        <strain evidence="2">ECLA1</strain>
    </source>
</reference>
<evidence type="ECO:0000313" key="3">
    <source>
        <dbReference type="Proteomes" id="UP001283361"/>
    </source>
</evidence>
<dbReference type="Proteomes" id="UP001283361">
    <property type="component" value="Unassembled WGS sequence"/>
</dbReference>
<name>A0AAE1ASN6_9GAST</name>
<evidence type="ECO:0000313" key="2">
    <source>
        <dbReference type="EMBL" id="KAK3793158.1"/>
    </source>
</evidence>